<feature type="disulfide bond" description="Redox-active" evidence="9">
    <location>
        <begin position="27"/>
        <end position="30"/>
    </location>
</feature>
<dbReference type="PRINTS" id="PR00421">
    <property type="entry name" value="THIOREDOXIN"/>
</dbReference>
<dbReference type="Pfam" id="PF00085">
    <property type="entry name" value="Thioredoxin"/>
    <property type="match status" value="1"/>
</dbReference>
<dbReference type="Proteomes" id="UP000824074">
    <property type="component" value="Unassembled WGS sequence"/>
</dbReference>
<keyword evidence="5 9" id="KW-1015">Disulfide bond</keyword>
<dbReference type="PANTHER" id="PTHR45663:SF11">
    <property type="entry name" value="GEO12009P1"/>
    <property type="match status" value="1"/>
</dbReference>
<organism evidence="11 12">
    <name type="scientific">Candidatus Aphodocola excrementigallinarum</name>
    <dbReference type="NCBI Taxonomy" id="2840670"/>
    <lineage>
        <taxon>Bacteria</taxon>
        <taxon>Bacillati</taxon>
        <taxon>Bacillota</taxon>
        <taxon>Bacilli</taxon>
        <taxon>Candidatus Aphodocola</taxon>
    </lineage>
</organism>
<evidence type="ECO:0000256" key="8">
    <source>
        <dbReference type="PIRSR" id="PIRSR000077-1"/>
    </source>
</evidence>
<dbReference type="NCBIfam" id="TIGR01068">
    <property type="entry name" value="thioredoxin"/>
    <property type="match status" value="1"/>
</dbReference>
<feature type="domain" description="Thioredoxin" evidence="10">
    <location>
        <begin position="1"/>
        <end position="98"/>
    </location>
</feature>
<name>A0A9D1INC3_9FIRM</name>
<feature type="active site" description="Nucleophile" evidence="8">
    <location>
        <position position="27"/>
    </location>
</feature>
<dbReference type="PROSITE" id="PS00194">
    <property type="entry name" value="THIOREDOXIN_1"/>
    <property type="match status" value="1"/>
</dbReference>
<sequence>MKHVNKKEFENEIKKDRVLVDFFATWCGPCKMLSLVMEKYDNKGVIPIIKVDIDEEQELSERFGITAVPTLIIFENGKESKRITGFMSEDELDKWVRS</sequence>
<dbReference type="InterPro" id="IPR013766">
    <property type="entry name" value="Thioredoxin_domain"/>
</dbReference>
<evidence type="ECO:0000256" key="6">
    <source>
        <dbReference type="ARBA" id="ARBA00023284"/>
    </source>
</evidence>
<keyword evidence="3" id="KW-0813">Transport</keyword>
<evidence type="ECO:0000256" key="1">
    <source>
        <dbReference type="ARBA" id="ARBA00008987"/>
    </source>
</evidence>
<evidence type="ECO:0000256" key="7">
    <source>
        <dbReference type="NCBIfam" id="TIGR01068"/>
    </source>
</evidence>
<dbReference type="InterPro" id="IPR017937">
    <property type="entry name" value="Thioredoxin_CS"/>
</dbReference>
<protein>
    <recommendedName>
        <fullName evidence="2 7">Thioredoxin</fullName>
    </recommendedName>
</protein>
<reference evidence="11" key="1">
    <citation type="submission" date="2020-10" db="EMBL/GenBank/DDBJ databases">
        <authorList>
            <person name="Gilroy R."/>
        </authorList>
    </citation>
    <scope>NUCLEOTIDE SEQUENCE</scope>
    <source>
        <strain evidence="11">CHK193-30670</strain>
    </source>
</reference>
<feature type="active site" description="Nucleophile" evidence="8">
    <location>
        <position position="30"/>
    </location>
</feature>
<dbReference type="GO" id="GO:0015035">
    <property type="term" value="F:protein-disulfide reductase activity"/>
    <property type="evidence" value="ECO:0007669"/>
    <property type="project" value="UniProtKB-UniRule"/>
</dbReference>
<evidence type="ECO:0000256" key="3">
    <source>
        <dbReference type="ARBA" id="ARBA00022448"/>
    </source>
</evidence>
<dbReference type="AlphaFoldDB" id="A0A9D1INC3"/>
<evidence type="ECO:0000256" key="5">
    <source>
        <dbReference type="ARBA" id="ARBA00023157"/>
    </source>
</evidence>
<evidence type="ECO:0000313" key="11">
    <source>
        <dbReference type="EMBL" id="HIU40080.1"/>
    </source>
</evidence>
<dbReference type="CDD" id="cd02947">
    <property type="entry name" value="TRX_family"/>
    <property type="match status" value="1"/>
</dbReference>
<dbReference type="Gene3D" id="3.40.30.10">
    <property type="entry name" value="Glutaredoxin"/>
    <property type="match status" value="1"/>
</dbReference>
<evidence type="ECO:0000313" key="12">
    <source>
        <dbReference type="Proteomes" id="UP000824074"/>
    </source>
</evidence>
<dbReference type="InterPro" id="IPR005746">
    <property type="entry name" value="Thioredoxin"/>
</dbReference>
<dbReference type="PROSITE" id="PS51354">
    <property type="entry name" value="GLUTAREDOXIN_2"/>
    <property type="match status" value="1"/>
</dbReference>
<accession>A0A9D1INC3</accession>
<feature type="site" description="Contributes to redox potential value" evidence="8">
    <location>
        <position position="29"/>
    </location>
</feature>
<dbReference type="FunFam" id="3.40.30.10:FF:000001">
    <property type="entry name" value="Thioredoxin"/>
    <property type="match status" value="1"/>
</dbReference>
<feature type="site" description="Deprotonates C-terminal active site Cys" evidence="8">
    <location>
        <position position="21"/>
    </location>
</feature>
<dbReference type="PROSITE" id="PS51352">
    <property type="entry name" value="THIOREDOXIN_2"/>
    <property type="match status" value="1"/>
</dbReference>
<dbReference type="PANTHER" id="PTHR45663">
    <property type="entry name" value="GEO12009P1"/>
    <property type="match status" value="1"/>
</dbReference>
<evidence type="ECO:0000256" key="4">
    <source>
        <dbReference type="ARBA" id="ARBA00022982"/>
    </source>
</evidence>
<reference evidence="11" key="2">
    <citation type="journal article" date="2021" name="PeerJ">
        <title>Extensive microbial diversity within the chicken gut microbiome revealed by metagenomics and culture.</title>
        <authorList>
            <person name="Gilroy R."/>
            <person name="Ravi A."/>
            <person name="Getino M."/>
            <person name="Pursley I."/>
            <person name="Horton D.L."/>
            <person name="Alikhan N.F."/>
            <person name="Baker D."/>
            <person name="Gharbi K."/>
            <person name="Hall N."/>
            <person name="Watson M."/>
            <person name="Adriaenssens E.M."/>
            <person name="Foster-Nyarko E."/>
            <person name="Jarju S."/>
            <person name="Secka A."/>
            <person name="Antonio M."/>
            <person name="Oren A."/>
            <person name="Chaudhuri R.R."/>
            <person name="La Ragione R."/>
            <person name="Hildebrand F."/>
            <person name="Pallen M.J."/>
        </authorList>
    </citation>
    <scope>NUCLEOTIDE SEQUENCE</scope>
    <source>
        <strain evidence="11">CHK193-30670</strain>
    </source>
</reference>
<gene>
    <name evidence="11" type="primary">trxA</name>
    <name evidence="11" type="ORF">IAB68_02115</name>
</gene>
<dbReference type="GO" id="GO:0005737">
    <property type="term" value="C:cytoplasm"/>
    <property type="evidence" value="ECO:0007669"/>
    <property type="project" value="TreeGrafter"/>
</dbReference>
<proteinExistence type="inferred from homology"/>
<dbReference type="SUPFAM" id="SSF52833">
    <property type="entry name" value="Thioredoxin-like"/>
    <property type="match status" value="1"/>
</dbReference>
<keyword evidence="4" id="KW-0249">Electron transport</keyword>
<feature type="site" description="Contributes to redox potential value" evidence="8">
    <location>
        <position position="28"/>
    </location>
</feature>
<evidence type="ECO:0000259" key="10">
    <source>
        <dbReference type="PROSITE" id="PS51352"/>
    </source>
</evidence>
<dbReference type="EMBL" id="DVMT01000021">
    <property type="protein sequence ID" value="HIU40080.1"/>
    <property type="molecule type" value="Genomic_DNA"/>
</dbReference>
<comment type="caution">
    <text evidence="11">The sequence shown here is derived from an EMBL/GenBank/DDBJ whole genome shotgun (WGS) entry which is preliminary data.</text>
</comment>
<dbReference type="InterPro" id="IPR036249">
    <property type="entry name" value="Thioredoxin-like_sf"/>
</dbReference>
<evidence type="ECO:0000256" key="2">
    <source>
        <dbReference type="ARBA" id="ARBA00020570"/>
    </source>
</evidence>
<keyword evidence="6 9" id="KW-0676">Redox-active center</keyword>
<evidence type="ECO:0000256" key="9">
    <source>
        <dbReference type="PIRSR" id="PIRSR000077-4"/>
    </source>
</evidence>
<comment type="similarity">
    <text evidence="1">Belongs to the thioredoxin family.</text>
</comment>
<dbReference type="PIRSF" id="PIRSF000077">
    <property type="entry name" value="Thioredoxin"/>
    <property type="match status" value="1"/>
</dbReference>